<dbReference type="EMBL" id="CYKH01000514">
    <property type="protein sequence ID" value="CUG04150.1"/>
    <property type="molecule type" value="Genomic_DNA"/>
</dbReference>
<evidence type="ECO:0000313" key="12">
    <source>
        <dbReference type="Proteomes" id="UP000051952"/>
    </source>
</evidence>
<comment type="similarity">
    <text evidence="9">Belongs to the flagellar radial spoke RSP9 family.</text>
</comment>
<dbReference type="PANTHER" id="PTHR22069">
    <property type="entry name" value="MITOCHONDRIAL RIBOSOMAL PROTEIN S18"/>
    <property type="match status" value="1"/>
</dbReference>
<dbReference type="GO" id="GO:0005930">
    <property type="term" value="C:axoneme"/>
    <property type="evidence" value="ECO:0007669"/>
    <property type="project" value="TreeGrafter"/>
</dbReference>
<dbReference type="OrthoDB" id="10258956at2759"/>
<dbReference type="OMA" id="APRGAYY"/>
<accession>A0A0S4IRW1</accession>
<keyword evidence="3" id="KW-0970">Cilium biogenesis/degradation</keyword>
<protein>
    <recommendedName>
        <fullName evidence="10">Radial spoke head protein 9 homolog</fullName>
    </recommendedName>
</protein>
<keyword evidence="5" id="KW-0969">Cilium</keyword>
<dbReference type="GO" id="GO:0035082">
    <property type="term" value="P:axoneme assembly"/>
    <property type="evidence" value="ECO:0007669"/>
    <property type="project" value="InterPro"/>
</dbReference>
<reference evidence="12" key="1">
    <citation type="submission" date="2015-09" db="EMBL/GenBank/DDBJ databases">
        <authorList>
            <consortium name="Pathogen Informatics"/>
        </authorList>
    </citation>
    <scope>NUCLEOTIDE SEQUENCE [LARGE SCALE GENOMIC DNA]</scope>
    <source>
        <strain evidence="12">Lake Konstanz</strain>
    </source>
</reference>
<dbReference type="PANTHER" id="PTHR22069:SF0">
    <property type="entry name" value="RADIAL SPOKE HEAD PROTEIN 9 HOMOLOG"/>
    <property type="match status" value="1"/>
</dbReference>
<gene>
    <name evidence="11" type="ORF">BSAL_70440</name>
</gene>
<evidence type="ECO:0000256" key="5">
    <source>
        <dbReference type="ARBA" id="ARBA00023069"/>
    </source>
</evidence>
<dbReference type="GO" id="GO:0060294">
    <property type="term" value="P:cilium movement involved in cell motility"/>
    <property type="evidence" value="ECO:0007669"/>
    <property type="project" value="TreeGrafter"/>
</dbReference>
<evidence type="ECO:0000313" key="11">
    <source>
        <dbReference type="EMBL" id="CUG04150.1"/>
    </source>
</evidence>
<keyword evidence="6" id="KW-0206">Cytoskeleton</keyword>
<name>A0A0S4IRW1_BODSA</name>
<keyword evidence="4" id="KW-0282">Flagellum</keyword>
<keyword evidence="7" id="KW-0966">Cell projection</keyword>
<evidence type="ECO:0000256" key="4">
    <source>
        <dbReference type="ARBA" id="ARBA00022846"/>
    </source>
</evidence>
<proteinExistence type="inferred from homology"/>
<evidence type="ECO:0000256" key="2">
    <source>
        <dbReference type="ARBA" id="ARBA00022490"/>
    </source>
</evidence>
<dbReference type="Proteomes" id="UP000051952">
    <property type="component" value="Unassembled WGS sequence"/>
</dbReference>
<comment type="subcellular location">
    <subcellularLocation>
        <location evidence="8">Cell projection</location>
        <location evidence="8">Kinocilium</location>
    </subcellularLocation>
    <subcellularLocation>
        <location evidence="1">Cytoplasm</location>
        <location evidence="1">Cytoskeleton</location>
        <location evidence="1">Flagellum axoneme</location>
    </subcellularLocation>
</comment>
<evidence type="ECO:0000256" key="1">
    <source>
        <dbReference type="ARBA" id="ARBA00004611"/>
    </source>
</evidence>
<dbReference type="AlphaFoldDB" id="A0A0S4IRW1"/>
<evidence type="ECO:0000256" key="8">
    <source>
        <dbReference type="ARBA" id="ARBA00037822"/>
    </source>
</evidence>
<organism evidence="11 12">
    <name type="scientific">Bodo saltans</name>
    <name type="common">Flagellated protozoan</name>
    <dbReference type="NCBI Taxonomy" id="75058"/>
    <lineage>
        <taxon>Eukaryota</taxon>
        <taxon>Discoba</taxon>
        <taxon>Euglenozoa</taxon>
        <taxon>Kinetoplastea</taxon>
        <taxon>Metakinetoplastina</taxon>
        <taxon>Eubodonida</taxon>
        <taxon>Bodonidae</taxon>
        <taxon>Bodo</taxon>
    </lineage>
</organism>
<evidence type="ECO:0000256" key="9">
    <source>
        <dbReference type="ARBA" id="ARBA00038319"/>
    </source>
</evidence>
<dbReference type="InterPro" id="IPR055316">
    <property type="entry name" value="RSP9"/>
</dbReference>
<evidence type="ECO:0000256" key="3">
    <source>
        <dbReference type="ARBA" id="ARBA00022794"/>
    </source>
</evidence>
<evidence type="ECO:0000256" key="6">
    <source>
        <dbReference type="ARBA" id="ARBA00023212"/>
    </source>
</evidence>
<dbReference type="VEuPathDB" id="TriTrypDB:BSAL_70440"/>
<keyword evidence="2" id="KW-0963">Cytoplasm</keyword>
<sequence>MSIVENAGVTGRSFSLAERTAISATLPLLAHTAKVPNHRVWGKVFGFKNDFIVVQCLGTNVLETPRSYFSVDGGLTFSVLDTPSPSKLGHCALIKGQYMGDPAYEYRVVDPVTGLTISLKESERLGWFVLQHDADCRVAPRGALLFNEDGSVRTNATFEGLDNVEAVYLNQYIHVRAPRRNSTKLEEEGTYVSADAFDPLVDDVPQGLWNIKFDGMGGLVIGTNAKYPGSAFFHRPETPLFGSVYMGDGSVNGDMAFTL</sequence>
<evidence type="ECO:0000256" key="10">
    <source>
        <dbReference type="ARBA" id="ARBA00041080"/>
    </source>
</evidence>
<evidence type="ECO:0000256" key="7">
    <source>
        <dbReference type="ARBA" id="ARBA00023273"/>
    </source>
</evidence>
<dbReference type="GO" id="GO:0044458">
    <property type="term" value="P:motile cilium assembly"/>
    <property type="evidence" value="ECO:0007669"/>
    <property type="project" value="TreeGrafter"/>
</dbReference>
<keyword evidence="12" id="KW-1185">Reference proteome</keyword>